<organism evidence="2">
    <name type="scientific">Albugo laibachii Nc14</name>
    <dbReference type="NCBI Taxonomy" id="890382"/>
    <lineage>
        <taxon>Eukaryota</taxon>
        <taxon>Sar</taxon>
        <taxon>Stramenopiles</taxon>
        <taxon>Oomycota</taxon>
        <taxon>Peronosporomycetes</taxon>
        <taxon>Albuginales</taxon>
        <taxon>Albuginaceae</taxon>
        <taxon>Albugo</taxon>
    </lineage>
</organism>
<proteinExistence type="predicted"/>
<name>F0WXH0_9STRA</name>
<gene>
    <name evidence="2" type="primary">AlNc14C352G10921</name>
    <name evidence="2" type="ORF">ALNC14_123070</name>
</gene>
<dbReference type="AlphaFoldDB" id="F0WXH0"/>
<protein>
    <submittedName>
        <fullName evidence="2">AlNc14C352G10921 protein</fullName>
    </submittedName>
</protein>
<reference evidence="2" key="1">
    <citation type="journal article" date="2011" name="PLoS Biol.">
        <title>Gene gain and loss during evolution of obligate parasitism in the white rust pathogen of Arabidopsis thaliana.</title>
        <authorList>
            <person name="Kemen E."/>
            <person name="Gardiner A."/>
            <person name="Schultz-Larsen T."/>
            <person name="Kemen A.C."/>
            <person name="Balmuth A.L."/>
            <person name="Robert-Seilaniantz A."/>
            <person name="Bailey K."/>
            <person name="Holub E."/>
            <person name="Studholme D.J."/>
            <person name="Maclean D."/>
            <person name="Jones J.D."/>
        </authorList>
    </citation>
    <scope>NUCLEOTIDE SEQUENCE</scope>
</reference>
<accession>F0WXH0</accession>
<evidence type="ECO:0000313" key="2">
    <source>
        <dbReference type="EMBL" id="CCA26163.1"/>
    </source>
</evidence>
<feature type="compositionally biased region" description="Basic and acidic residues" evidence="1">
    <location>
        <begin position="1"/>
        <end position="17"/>
    </location>
</feature>
<reference evidence="2" key="2">
    <citation type="submission" date="2011-02" db="EMBL/GenBank/DDBJ databases">
        <authorList>
            <person name="MacLean D."/>
        </authorList>
    </citation>
    <scope>NUCLEOTIDE SEQUENCE</scope>
</reference>
<feature type="compositionally biased region" description="Basic and acidic residues" evidence="1">
    <location>
        <begin position="45"/>
        <end position="59"/>
    </location>
</feature>
<dbReference type="HOGENOM" id="CLU_2255210_0_0_1"/>
<sequence length="104" mass="12532">MQDNTARERDREERDAFAQRLQQHGYEKSMKKKAKQNDTEDDDQGFSKEAIEQLSKRGETASQIEHVIENDRELHEKLERMRELSRQEYLKNVKKRKSSCWSFN</sequence>
<evidence type="ECO:0000256" key="1">
    <source>
        <dbReference type="SAM" id="MobiDB-lite"/>
    </source>
</evidence>
<feature type="region of interest" description="Disordered" evidence="1">
    <location>
        <begin position="1"/>
        <end position="63"/>
    </location>
</feature>
<dbReference type="EMBL" id="FR824397">
    <property type="protein sequence ID" value="CCA26163.1"/>
    <property type="molecule type" value="Genomic_DNA"/>
</dbReference>